<reference evidence="2" key="1">
    <citation type="submission" date="2018-06" db="EMBL/GenBank/DDBJ databases">
        <authorList>
            <person name="Zhirakovskaya E."/>
        </authorList>
    </citation>
    <scope>NUCLEOTIDE SEQUENCE</scope>
</reference>
<dbReference type="EMBL" id="UOFV01000449">
    <property type="protein sequence ID" value="VAX04119.1"/>
    <property type="molecule type" value="Genomic_DNA"/>
</dbReference>
<dbReference type="Gene3D" id="1.10.260.40">
    <property type="entry name" value="lambda repressor-like DNA-binding domains"/>
    <property type="match status" value="1"/>
</dbReference>
<name>A0A3B1ADW3_9ZZZZ</name>
<dbReference type="SUPFAM" id="SSF47413">
    <property type="entry name" value="lambda repressor-like DNA-binding domains"/>
    <property type="match status" value="1"/>
</dbReference>
<dbReference type="InterPro" id="IPR001387">
    <property type="entry name" value="Cro/C1-type_HTH"/>
</dbReference>
<protein>
    <recommendedName>
        <fullName evidence="1">HTH cro/C1-type domain-containing protein</fullName>
    </recommendedName>
</protein>
<feature type="domain" description="HTH cro/C1-type" evidence="1">
    <location>
        <begin position="17"/>
        <end position="75"/>
    </location>
</feature>
<gene>
    <name evidence="2" type="ORF">MNBD_GAMMA19-2145</name>
</gene>
<organism evidence="2">
    <name type="scientific">hydrothermal vent metagenome</name>
    <dbReference type="NCBI Taxonomy" id="652676"/>
    <lineage>
        <taxon>unclassified sequences</taxon>
        <taxon>metagenomes</taxon>
        <taxon>ecological metagenomes</taxon>
    </lineage>
</organism>
<sequence>MKKTLHSEHAKIISERLVSIRKKAKLTQRDLAKQLEREHSFVAHYELGERRIDLAEFYWICSACGATPHKEASDLMKTFAKL</sequence>
<dbReference type="Pfam" id="PF13560">
    <property type="entry name" value="HTH_31"/>
    <property type="match status" value="1"/>
</dbReference>
<dbReference type="PROSITE" id="PS50943">
    <property type="entry name" value="HTH_CROC1"/>
    <property type="match status" value="1"/>
</dbReference>
<proteinExistence type="predicted"/>
<dbReference type="AlphaFoldDB" id="A0A3B1ADW3"/>
<evidence type="ECO:0000259" key="1">
    <source>
        <dbReference type="PROSITE" id="PS50943"/>
    </source>
</evidence>
<accession>A0A3B1ADW3</accession>
<dbReference type="GO" id="GO:0003677">
    <property type="term" value="F:DNA binding"/>
    <property type="evidence" value="ECO:0007669"/>
    <property type="project" value="InterPro"/>
</dbReference>
<evidence type="ECO:0000313" key="2">
    <source>
        <dbReference type="EMBL" id="VAX04119.1"/>
    </source>
</evidence>
<dbReference type="InterPro" id="IPR010982">
    <property type="entry name" value="Lambda_DNA-bd_dom_sf"/>
</dbReference>
<dbReference type="CDD" id="cd00093">
    <property type="entry name" value="HTH_XRE"/>
    <property type="match status" value="1"/>
</dbReference>